<feature type="domain" description="Gfo/Idh/MocA-like oxidoreductase N-terminal" evidence="2">
    <location>
        <begin position="12"/>
        <end position="131"/>
    </location>
</feature>
<proteinExistence type="predicted"/>
<keyword evidence="5" id="KW-1185">Reference proteome</keyword>
<dbReference type="Gene3D" id="3.30.360.10">
    <property type="entry name" value="Dihydrodipicolinate Reductase, domain 2"/>
    <property type="match status" value="1"/>
</dbReference>
<dbReference type="Pfam" id="PF22725">
    <property type="entry name" value="GFO_IDH_MocA_C3"/>
    <property type="match status" value="1"/>
</dbReference>
<reference evidence="4 5" key="1">
    <citation type="submission" date="2023-09" db="EMBL/GenBank/DDBJ databases">
        <authorList>
            <person name="Rey-Velasco X."/>
        </authorList>
    </citation>
    <scope>NUCLEOTIDE SEQUENCE [LARGE SCALE GENOMIC DNA]</scope>
    <source>
        <strain evidence="4 5">F388</strain>
    </source>
</reference>
<dbReference type="RefSeq" id="WP_311350158.1">
    <property type="nucleotide sequence ID" value="NZ_JAVRHR010000001.1"/>
</dbReference>
<evidence type="ECO:0000313" key="5">
    <source>
        <dbReference type="Proteomes" id="UP001255246"/>
    </source>
</evidence>
<comment type="caution">
    <text evidence="4">The sequence shown here is derived from an EMBL/GenBank/DDBJ whole genome shotgun (WGS) entry which is preliminary data.</text>
</comment>
<organism evidence="4 5">
    <name type="scientific">Croceitalea rosinachiae</name>
    <dbReference type="NCBI Taxonomy" id="3075596"/>
    <lineage>
        <taxon>Bacteria</taxon>
        <taxon>Pseudomonadati</taxon>
        <taxon>Bacteroidota</taxon>
        <taxon>Flavobacteriia</taxon>
        <taxon>Flavobacteriales</taxon>
        <taxon>Flavobacteriaceae</taxon>
        <taxon>Croceitalea</taxon>
    </lineage>
</organism>
<keyword evidence="1" id="KW-0560">Oxidoreductase</keyword>
<gene>
    <name evidence="4" type="ORF">RM706_06180</name>
</gene>
<evidence type="ECO:0000256" key="1">
    <source>
        <dbReference type="ARBA" id="ARBA00023002"/>
    </source>
</evidence>
<dbReference type="EMBL" id="JAVRHR010000001">
    <property type="protein sequence ID" value="MDT0606607.1"/>
    <property type="molecule type" value="Genomic_DNA"/>
</dbReference>
<dbReference type="InterPro" id="IPR055170">
    <property type="entry name" value="GFO_IDH_MocA-like_dom"/>
</dbReference>
<dbReference type="SUPFAM" id="SSF51735">
    <property type="entry name" value="NAD(P)-binding Rossmann-fold domains"/>
    <property type="match status" value="1"/>
</dbReference>
<name>A0ABU3A8U0_9FLAO</name>
<dbReference type="InterPro" id="IPR036291">
    <property type="entry name" value="NAD(P)-bd_dom_sf"/>
</dbReference>
<accession>A0ABU3A8U0</accession>
<dbReference type="PANTHER" id="PTHR43818:SF11">
    <property type="entry name" value="BCDNA.GH03377"/>
    <property type="match status" value="1"/>
</dbReference>
<dbReference type="SUPFAM" id="SSF55347">
    <property type="entry name" value="Glyceraldehyde-3-phosphate dehydrogenase-like, C-terminal domain"/>
    <property type="match status" value="1"/>
</dbReference>
<dbReference type="InterPro" id="IPR000683">
    <property type="entry name" value="Gfo/Idh/MocA-like_OxRdtase_N"/>
</dbReference>
<protein>
    <submittedName>
        <fullName evidence="4">Gfo/Idh/MocA family oxidoreductase</fullName>
    </submittedName>
</protein>
<sequence length="332" mass="37170">MASFYFSKSQPLRWGIIGCGSVTEVKSGPAYRLTEGFEITAVMCRHLEKAADYAERHKVPLFTSDASEVIDNPDIDAVYIATPPDTHKFYGLKVAEAGKPCCIEKPMAPSYADSLEIFNAFQEKDLPFFIAYYRRSLPRFLKVKEWLDEGAIGELRHVHWVKTRTASLLDKSEKYNWRTDAKIAPAGYFDDLASHGLDLFTFLLGDIKEATGVSSNQQGLYSALDTVAGSWIHKNGITGSGSWNFGSYQPLDKVKIIGAKGEIHFSVLHEEPIQLLSETRKESVFIEHPKHLHQFHVANMKKHLLGEMIHPSTGATGLHTSWVMDKILGNLV</sequence>
<dbReference type="Proteomes" id="UP001255246">
    <property type="component" value="Unassembled WGS sequence"/>
</dbReference>
<feature type="domain" description="GFO/IDH/MocA-like oxidoreductase" evidence="3">
    <location>
        <begin position="140"/>
        <end position="263"/>
    </location>
</feature>
<dbReference type="InterPro" id="IPR050463">
    <property type="entry name" value="Gfo/Idh/MocA_oxidrdct_glycsds"/>
</dbReference>
<dbReference type="Gene3D" id="3.40.50.720">
    <property type="entry name" value="NAD(P)-binding Rossmann-like Domain"/>
    <property type="match status" value="1"/>
</dbReference>
<evidence type="ECO:0000259" key="3">
    <source>
        <dbReference type="Pfam" id="PF22725"/>
    </source>
</evidence>
<evidence type="ECO:0000259" key="2">
    <source>
        <dbReference type="Pfam" id="PF01408"/>
    </source>
</evidence>
<evidence type="ECO:0000313" key="4">
    <source>
        <dbReference type="EMBL" id="MDT0606607.1"/>
    </source>
</evidence>
<dbReference type="Pfam" id="PF01408">
    <property type="entry name" value="GFO_IDH_MocA"/>
    <property type="match status" value="1"/>
</dbReference>
<dbReference type="PANTHER" id="PTHR43818">
    <property type="entry name" value="BCDNA.GH03377"/>
    <property type="match status" value="1"/>
</dbReference>